<dbReference type="Gene3D" id="3.30.1330.60">
    <property type="entry name" value="OmpA-like domain"/>
    <property type="match status" value="1"/>
</dbReference>
<keyword evidence="2 4" id="KW-0472">Membrane</keyword>
<evidence type="ECO:0000259" key="6">
    <source>
        <dbReference type="PROSITE" id="PS51123"/>
    </source>
</evidence>
<dbReference type="InterPro" id="IPR050330">
    <property type="entry name" value="Bact_OuterMem_StrucFunc"/>
</dbReference>
<dbReference type="PANTHER" id="PTHR30329:SF21">
    <property type="entry name" value="LIPOPROTEIN YIAD-RELATED"/>
    <property type="match status" value="1"/>
</dbReference>
<comment type="subcellular location">
    <subcellularLocation>
        <location evidence="1">Cell outer membrane</location>
    </subcellularLocation>
</comment>
<dbReference type="InterPro" id="IPR006690">
    <property type="entry name" value="OMPA-like_CS"/>
</dbReference>
<dbReference type="PROSITE" id="PS51257">
    <property type="entry name" value="PROKAR_LIPOPROTEIN"/>
    <property type="match status" value="1"/>
</dbReference>
<feature type="signal peptide" evidence="5">
    <location>
        <begin position="1"/>
        <end position="20"/>
    </location>
</feature>
<comment type="caution">
    <text evidence="7">The sequence shown here is derived from an EMBL/GenBank/DDBJ whole genome shotgun (WGS) entry which is preliminary data.</text>
</comment>
<dbReference type="InterPro" id="IPR006664">
    <property type="entry name" value="OMP_bac"/>
</dbReference>
<evidence type="ECO:0000256" key="5">
    <source>
        <dbReference type="SAM" id="SignalP"/>
    </source>
</evidence>
<reference evidence="8" key="1">
    <citation type="journal article" date="2019" name="Int. J. Syst. Evol. Microbiol.">
        <title>The Global Catalogue of Microorganisms (GCM) 10K type strain sequencing project: providing services to taxonomists for standard genome sequencing and annotation.</title>
        <authorList>
            <consortium name="The Broad Institute Genomics Platform"/>
            <consortium name="The Broad Institute Genome Sequencing Center for Infectious Disease"/>
            <person name="Wu L."/>
            <person name="Ma J."/>
        </authorList>
    </citation>
    <scope>NUCLEOTIDE SEQUENCE [LARGE SCALE GENOMIC DNA]</scope>
    <source>
        <strain evidence="8">NBRC 102146</strain>
    </source>
</reference>
<organism evidence="7 8">
    <name type="scientific">Sphingomonas astaxanthinifaciens DSM 22298</name>
    <dbReference type="NCBI Taxonomy" id="1123267"/>
    <lineage>
        <taxon>Bacteria</taxon>
        <taxon>Pseudomonadati</taxon>
        <taxon>Pseudomonadota</taxon>
        <taxon>Alphaproteobacteria</taxon>
        <taxon>Sphingomonadales</taxon>
        <taxon>Sphingomonadaceae</taxon>
        <taxon>Sphingomonas</taxon>
    </lineage>
</organism>
<evidence type="ECO:0000256" key="3">
    <source>
        <dbReference type="ARBA" id="ARBA00023237"/>
    </source>
</evidence>
<dbReference type="SUPFAM" id="SSF103088">
    <property type="entry name" value="OmpA-like"/>
    <property type="match status" value="1"/>
</dbReference>
<dbReference type="Pfam" id="PF13488">
    <property type="entry name" value="Gly-zipper_Omp"/>
    <property type="match status" value="1"/>
</dbReference>
<dbReference type="PROSITE" id="PS51123">
    <property type="entry name" value="OMPA_2"/>
    <property type="match status" value="1"/>
</dbReference>
<evidence type="ECO:0000256" key="4">
    <source>
        <dbReference type="PROSITE-ProRule" id="PRU00473"/>
    </source>
</evidence>
<name>A0ABQ5Z8K9_9SPHN</name>
<evidence type="ECO:0000313" key="7">
    <source>
        <dbReference type="EMBL" id="GLR48336.1"/>
    </source>
</evidence>
<keyword evidence="3" id="KW-0998">Cell outer membrane</keyword>
<accession>A0ABQ5Z8K9</accession>
<dbReference type="EMBL" id="BSOO01000023">
    <property type="protein sequence ID" value="GLR48336.1"/>
    <property type="molecule type" value="Genomic_DNA"/>
</dbReference>
<feature type="domain" description="OmpA-like" evidence="6">
    <location>
        <begin position="103"/>
        <end position="221"/>
    </location>
</feature>
<keyword evidence="8" id="KW-1185">Reference proteome</keyword>
<dbReference type="PROSITE" id="PS01068">
    <property type="entry name" value="OMPA_1"/>
    <property type="match status" value="1"/>
</dbReference>
<sequence>MNFAKKLTVGAMAASLLATAACTTNPETGNRRLSNTGLGAILGTGAGYILGDIIGGRNSRTEQIIGAGIGGLAGAAVGRYMDQQEAELRRETAGTGVDVIRQGDDLILRMPSGITFAYNRYDIQPQFQSTLNEVANTLSQYNQTYIDIYGHTDSSGSDAYNQTLSERRAESVAGYLSARGVARARMATRGFGETQLLVNPERTEADRAANRRVEIKVVPFRAN</sequence>
<evidence type="ECO:0000313" key="8">
    <source>
        <dbReference type="Proteomes" id="UP001156703"/>
    </source>
</evidence>
<dbReference type="CDD" id="cd07185">
    <property type="entry name" value="OmpA_C-like"/>
    <property type="match status" value="1"/>
</dbReference>
<gene>
    <name evidence="7" type="ORF">GCM10007925_20500</name>
</gene>
<evidence type="ECO:0000256" key="2">
    <source>
        <dbReference type="ARBA" id="ARBA00023136"/>
    </source>
</evidence>
<dbReference type="PRINTS" id="PR01021">
    <property type="entry name" value="OMPADOMAIN"/>
</dbReference>
<evidence type="ECO:0000256" key="1">
    <source>
        <dbReference type="ARBA" id="ARBA00004442"/>
    </source>
</evidence>
<dbReference type="InterPro" id="IPR006665">
    <property type="entry name" value="OmpA-like"/>
</dbReference>
<dbReference type="InterPro" id="IPR036737">
    <property type="entry name" value="OmpA-like_sf"/>
</dbReference>
<feature type="chain" id="PRO_5045672744" evidence="5">
    <location>
        <begin position="21"/>
        <end position="223"/>
    </location>
</feature>
<protein>
    <submittedName>
        <fullName evidence="7">Cell envelope biogenesis protein OmpA</fullName>
    </submittedName>
</protein>
<proteinExistence type="predicted"/>
<dbReference type="Pfam" id="PF00691">
    <property type="entry name" value="OmpA"/>
    <property type="match status" value="1"/>
</dbReference>
<keyword evidence="5" id="KW-0732">Signal</keyword>
<dbReference type="RefSeq" id="WP_029941552.1">
    <property type="nucleotide sequence ID" value="NZ_BSOO01000023.1"/>
</dbReference>
<dbReference type="PANTHER" id="PTHR30329">
    <property type="entry name" value="STATOR ELEMENT OF FLAGELLAR MOTOR COMPLEX"/>
    <property type="match status" value="1"/>
</dbReference>
<dbReference type="InterPro" id="IPR039567">
    <property type="entry name" value="Gly-zipper"/>
</dbReference>
<dbReference type="Proteomes" id="UP001156703">
    <property type="component" value="Unassembled WGS sequence"/>
</dbReference>